<dbReference type="InterPro" id="IPR052555">
    <property type="entry name" value="dCTP_Pyrophosphatase"/>
</dbReference>
<reference evidence="1 2" key="1">
    <citation type="submission" date="2016-10" db="EMBL/GenBank/DDBJ databases">
        <authorList>
            <person name="de Groot N.N."/>
        </authorList>
    </citation>
    <scope>NUCLEOTIDE SEQUENCE [LARGE SCALE GENOMIC DNA]</scope>
    <source>
        <strain evidence="1 2">DSM 15827</strain>
    </source>
</reference>
<dbReference type="GO" id="GO:0047429">
    <property type="term" value="F:nucleoside triphosphate diphosphatase activity"/>
    <property type="evidence" value="ECO:0007669"/>
    <property type="project" value="InterPro"/>
</dbReference>
<dbReference type="OrthoDB" id="9791898at2"/>
<organism evidence="1 2">
    <name type="scientific">Granulicatella balaenopterae</name>
    <dbReference type="NCBI Taxonomy" id="137733"/>
    <lineage>
        <taxon>Bacteria</taxon>
        <taxon>Bacillati</taxon>
        <taxon>Bacillota</taxon>
        <taxon>Bacilli</taxon>
        <taxon>Lactobacillales</taxon>
        <taxon>Carnobacteriaceae</taxon>
        <taxon>Granulicatella</taxon>
    </lineage>
</organism>
<dbReference type="InterPro" id="IPR025984">
    <property type="entry name" value="DCTPP"/>
</dbReference>
<evidence type="ECO:0000313" key="2">
    <source>
        <dbReference type="Proteomes" id="UP000198556"/>
    </source>
</evidence>
<name>A0A1H9GYA5_9LACT</name>
<evidence type="ECO:0000313" key="1">
    <source>
        <dbReference type="EMBL" id="SEQ55025.1"/>
    </source>
</evidence>
<dbReference type="RefSeq" id="WP_089745512.1">
    <property type="nucleotide sequence ID" value="NZ_FOGF01000001.1"/>
</dbReference>
<protein>
    <submittedName>
        <fullName evidence="1">NTP pyrophosphatase, house-cleaning of non-canonical NTPs</fullName>
    </submittedName>
</protein>
<dbReference type="PANTHER" id="PTHR46523">
    <property type="entry name" value="DCTP PYROPHOSPHATASE 1"/>
    <property type="match status" value="1"/>
</dbReference>
<dbReference type="Proteomes" id="UP000198556">
    <property type="component" value="Unassembled WGS sequence"/>
</dbReference>
<dbReference type="CDD" id="cd11537">
    <property type="entry name" value="NTP-PPase_RS21-C6_like"/>
    <property type="match status" value="1"/>
</dbReference>
<dbReference type="Gene3D" id="1.10.287.1080">
    <property type="entry name" value="MazG-like"/>
    <property type="match status" value="1"/>
</dbReference>
<sequence length="94" mass="11231">MKEVMQEINKFREDRDWNQYHTPRNLATSIIIEAGELMENFQWQDEPKDMVNVKEEIADVLIYTMMLADDLDLDLETIIREKIAKNALKYPLEK</sequence>
<dbReference type="STRING" id="137733.SAMN05421767_10185"/>
<dbReference type="Pfam" id="PF12643">
    <property type="entry name" value="MazG-like"/>
    <property type="match status" value="1"/>
</dbReference>
<dbReference type="PIRSF" id="PIRSF029826">
    <property type="entry name" value="UCP029826_pph"/>
    <property type="match status" value="1"/>
</dbReference>
<dbReference type="EMBL" id="FOGF01000001">
    <property type="protein sequence ID" value="SEQ55025.1"/>
    <property type="molecule type" value="Genomic_DNA"/>
</dbReference>
<dbReference type="PANTHER" id="PTHR46523:SF1">
    <property type="entry name" value="DCTP PYROPHOSPHATASE 1"/>
    <property type="match status" value="1"/>
</dbReference>
<dbReference type="GO" id="GO:0009143">
    <property type="term" value="P:nucleoside triphosphate catabolic process"/>
    <property type="evidence" value="ECO:0007669"/>
    <property type="project" value="InterPro"/>
</dbReference>
<accession>A0A1H9GYA5</accession>
<gene>
    <name evidence="1" type="ORF">SAMN05421767_10185</name>
</gene>
<proteinExistence type="predicted"/>
<keyword evidence="2" id="KW-1185">Reference proteome</keyword>
<dbReference type="SUPFAM" id="SSF101386">
    <property type="entry name" value="all-alpha NTP pyrophosphatases"/>
    <property type="match status" value="1"/>
</dbReference>
<dbReference type="AlphaFoldDB" id="A0A1H9GYA5"/>